<dbReference type="Gene3D" id="1.20.120.330">
    <property type="entry name" value="Nucleotidyltransferases domain 2"/>
    <property type="match status" value="1"/>
</dbReference>
<dbReference type="KEGG" id="rmb:K529_014005"/>
<reference evidence="1 2" key="1">
    <citation type="journal article" date="2016" name="ISME J.">
        <title>Global occurrence and heterogeneity of the Roseobacter-clade species Ruegeria mobilis.</title>
        <authorList>
            <person name="Sonnenschein E."/>
            <person name="Gram L."/>
        </authorList>
    </citation>
    <scope>NUCLEOTIDE SEQUENCE [LARGE SCALE GENOMIC DNA]</scope>
    <source>
        <strain evidence="1 2">F1926</strain>
    </source>
</reference>
<accession>A0A1B1A5U3</accession>
<name>A0A1B1A5U3_9RHOB</name>
<dbReference type="EMBL" id="CP015230">
    <property type="protein sequence ID" value="ANP41886.1"/>
    <property type="molecule type" value="Genomic_DNA"/>
</dbReference>
<gene>
    <name evidence="1" type="ORF">K529_014005</name>
</gene>
<dbReference type="AlphaFoldDB" id="A0A1B1A5U3"/>
<organism evidence="1 2">
    <name type="scientific">Tritonibacter mobilis F1926</name>
    <dbReference type="NCBI Taxonomy" id="1265309"/>
    <lineage>
        <taxon>Bacteria</taxon>
        <taxon>Pseudomonadati</taxon>
        <taxon>Pseudomonadota</taxon>
        <taxon>Alphaproteobacteria</taxon>
        <taxon>Rhodobacterales</taxon>
        <taxon>Paracoccaceae</taxon>
        <taxon>Tritonibacter</taxon>
    </lineage>
</organism>
<protein>
    <recommendedName>
        <fullName evidence="3">HEPN domain-containing protein</fullName>
    </recommendedName>
</protein>
<sequence>MAMRDRFTTATKMANTAEALVSRVRNARKDQTDKDISIAASAGIDPMLLALATELALKALITFDQGTKVIRTHDLFKLFNMLTPEQRERIESDFQTTYPWYAPSPMDPLGQDVASILEHHAGAFVRWRYMHEMTQGSFCLSEIEDVVDTLLRLFRGRFVTVSYSKGS</sequence>
<evidence type="ECO:0008006" key="3">
    <source>
        <dbReference type="Google" id="ProtNLM"/>
    </source>
</evidence>
<dbReference type="Proteomes" id="UP000013243">
    <property type="component" value="Chromosome"/>
</dbReference>
<evidence type="ECO:0000313" key="1">
    <source>
        <dbReference type="EMBL" id="ANP41886.1"/>
    </source>
</evidence>
<evidence type="ECO:0000313" key="2">
    <source>
        <dbReference type="Proteomes" id="UP000013243"/>
    </source>
</evidence>
<proteinExistence type="predicted"/>